<dbReference type="GO" id="GO:0005737">
    <property type="term" value="C:cytoplasm"/>
    <property type="evidence" value="ECO:0007669"/>
    <property type="project" value="InterPro"/>
</dbReference>
<gene>
    <name evidence="3" type="ORF">XA68_10431</name>
</gene>
<feature type="compositionally biased region" description="Low complexity" evidence="1">
    <location>
        <begin position="190"/>
        <end position="199"/>
    </location>
</feature>
<name>A0A2A9PNS0_OPHUN</name>
<evidence type="ECO:0000313" key="4">
    <source>
        <dbReference type="Proteomes" id="UP000037136"/>
    </source>
</evidence>
<dbReference type="PANTHER" id="PTHR47524">
    <property type="entry name" value="20S RRNA ACCUMULATION PROTEIN 4"/>
    <property type="match status" value="1"/>
</dbReference>
<comment type="caution">
    <text evidence="3">The sequence shown here is derived from an EMBL/GenBank/DDBJ whole genome shotgun (WGS) entry which is preliminary data.</text>
</comment>
<dbReference type="PANTHER" id="PTHR47524:SF1">
    <property type="entry name" value="20S RRNA ACCUMULATION PROTEIN 4"/>
    <property type="match status" value="1"/>
</dbReference>
<sequence length="387" mass="42302">MADDYDSESSSGSYTETSVLLGYASRSDELDTISKLGGQPDWLEGAQPASVTLARCGACQDIMVLLLQLNGELPERFPGHERRLYVFACRRKSCRRREGSVRVVRAVRAWGGAKEEEEEEEEEEEAVVEMKKDRSGLGEALFGASTTVATDVASSNPFAVPSISAPSTSSSLTKTFAQSLSLNNDKDEVSSSSSTSFPPSSRPRFEAWPSQLPKPYPTYSLSDADYEILEPTTAAKLPPQARLVDSSDELPSALDREAFESTMDATFQKFADRIAQNPDQVLRYHFAGLPLLYSDKDAVGRLLAGLNPPGFPACRHCAGPRCFELQLTPNAIVELEAGELGFDGMEWGTIIVAVCERDCVPNSSAEGEVQYLEEWAGVQWEELVNSK</sequence>
<proteinExistence type="predicted"/>
<evidence type="ECO:0000259" key="2">
    <source>
        <dbReference type="Pfam" id="PF04194"/>
    </source>
</evidence>
<evidence type="ECO:0000256" key="1">
    <source>
        <dbReference type="SAM" id="MobiDB-lite"/>
    </source>
</evidence>
<dbReference type="Proteomes" id="UP000037136">
    <property type="component" value="Unassembled WGS sequence"/>
</dbReference>
<feature type="domain" description="Programmed cell death protein 2 C-terminal" evidence="2">
    <location>
        <begin position="264"/>
        <end position="380"/>
    </location>
</feature>
<reference evidence="3 4" key="2">
    <citation type="journal article" date="2017" name="Sci. Rep.">
        <title>Ant-infecting Ophiocordyceps genomes reveal a high diversity of potential behavioral manipulation genes and a possible major role for enterotoxins.</title>
        <authorList>
            <person name="de Bekker C."/>
            <person name="Ohm R.A."/>
            <person name="Evans H.C."/>
            <person name="Brachmann A."/>
            <person name="Hughes D.P."/>
        </authorList>
    </citation>
    <scope>NUCLEOTIDE SEQUENCE [LARGE SCALE GENOMIC DNA]</scope>
    <source>
        <strain evidence="3 4">SC16a</strain>
    </source>
</reference>
<dbReference type="STRING" id="268505.A0A2A9PNS0"/>
<feature type="region of interest" description="Disordered" evidence="1">
    <location>
        <begin position="183"/>
        <end position="209"/>
    </location>
</feature>
<dbReference type="InterPro" id="IPR007320">
    <property type="entry name" value="PDCD2_C"/>
</dbReference>
<reference evidence="3 4" key="1">
    <citation type="journal article" date="2015" name="BMC Genomics">
        <title>Gene expression during zombie ant biting behavior reflects the complexity underlying fungal parasitic behavioral manipulation.</title>
        <authorList>
            <person name="de Bekker C."/>
            <person name="Ohm R.A."/>
            <person name="Loreto R.G."/>
            <person name="Sebastian A."/>
            <person name="Albert I."/>
            <person name="Merrow M."/>
            <person name="Brachmann A."/>
            <person name="Hughes D.P."/>
        </authorList>
    </citation>
    <scope>NUCLEOTIDE SEQUENCE [LARGE SCALE GENOMIC DNA]</scope>
    <source>
        <strain evidence="3 4">SC16a</strain>
    </source>
</reference>
<evidence type="ECO:0000313" key="3">
    <source>
        <dbReference type="EMBL" id="PFH63019.1"/>
    </source>
</evidence>
<dbReference type="AlphaFoldDB" id="A0A2A9PNS0"/>
<dbReference type="EMBL" id="LAZP02000011">
    <property type="protein sequence ID" value="PFH63019.1"/>
    <property type="molecule type" value="Genomic_DNA"/>
</dbReference>
<keyword evidence="4" id="KW-1185">Reference proteome</keyword>
<organism evidence="3 4">
    <name type="scientific">Ophiocordyceps unilateralis</name>
    <name type="common">Zombie-ant fungus</name>
    <name type="synonym">Torrubia unilateralis</name>
    <dbReference type="NCBI Taxonomy" id="268505"/>
    <lineage>
        <taxon>Eukaryota</taxon>
        <taxon>Fungi</taxon>
        <taxon>Dikarya</taxon>
        <taxon>Ascomycota</taxon>
        <taxon>Pezizomycotina</taxon>
        <taxon>Sordariomycetes</taxon>
        <taxon>Hypocreomycetidae</taxon>
        <taxon>Hypocreales</taxon>
        <taxon>Ophiocordycipitaceae</taxon>
        <taxon>Ophiocordyceps</taxon>
    </lineage>
</organism>
<dbReference type="GO" id="GO:0030490">
    <property type="term" value="P:maturation of SSU-rRNA"/>
    <property type="evidence" value="ECO:0007669"/>
    <property type="project" value="TreeGrafter"/>
</dbReference>
<dbReference type="OrthoDB" id="443682at2759"/>
<accession>A0A2A9PNS0</accession>
<dbReference type="Pfam" id="PF04194">
    <property type="entry name" value="PDCD2_C"/>
    <property type="match status" value="1"/>
</dbReference>
<protein>
    <recommendedName>
        <fullName evidence="2">Programmed cell death protein 2 C-terminal domain-containing protein</fullName>
    </recommendedName>
</protein>